<comment type="caution">
    <text evidence="4">The sequence shown here is derived from an EMBL/GenBank/DDBJ whole genome shotgun (WGS) entry which is preliminary data.</text>
</comment>
<proteinExistence type="inferred from homology"/>
<organism evidence="4 5">
    <name type="scientific">Gallaecimonas pentaromativorans</name>
    <dbReference type="NCBI Taxonomy" id="584787"/>
    <lineage>
        <taxon>Bacteria</taxon>
        <taxon>Pseudomonadati</taxon>
        <taxon>Pseudomonadota</taxon>
        <taxon>Gammaproteobacteria</taxon>
        <taxon>Enterobacterales</taxon>
        <taxon>Gallaecimonadaceae</taxon>
        <taxon>Gallaecimonas</taxon>
    </lineage>
</organism>
<comment type="similarity">
    <text evidence="3">Belongs to the Rsd/AlgQ family.</text>
</comment>
<evidence type="ECO:0000313" key="4">
    <source>
        <dbReference type="EMBL" id="ROQ23402.1"/>
    </source>
</evidence>
<dbReference type="Pfam" id="PF04353">
    <property type="entry name" value="Rsd_AlgQ"/>
    <property type="match status" value="1"/>
</dbReference>
<keyword evidence="2 3" id="KW-0804">Transcription</keyword>
<name>A0A3N1NWX9_9GAMM</name>
<keyword evidence="1 3" id="KW-0805">Transcription regulation</keyword>
<dbReference type="EMBL" id="RJUL01000008">
    <property type="protein sequence ID" value="ROQ23402.1"/>
    <property type="molecule type" value="Genomic_DNA"/>
</dbReference>
<evidence type="ECO:0000256" key="3">
    <source>
        <dbReference type="RuleBase" id="RU004409"/>
    </source>
</evidence>
<dbReference type="AlphaFoldDB" id="A0A3N1NWX9"/>
<dbReference type="GO" id="GO:0006355">
    <property type="term" value="P:regulation of DNA-templated transcription"/>
    <property type="evidence" value="ECO:0007669"/>
    <property type="project" value="InterPro"/>
</dbReference>
<dbReference type="PIRSF" id="PIRSF016548">
    <property type="entry name" value="Rsd_AlgQ"/>
    <property type="match status" value="1"/>
</dbReference>
<gene>
    <name evidence="4" type="ORF">EDC28_108140</name>
</gene>
<sequence length="155" mass="17448">MFTQLEQAKEKWGGASDTIDRWLATRQQLLVTYCKLAAKGPGQSALPDADQLENFCAILLDYISAGHFEVFEQVVMGCEKRSEEGKALAQRIYPKITDTTQLVLDFNDKYQDLEDEDSLLNLDGDLSALGETLEQRFALEDKLIAALYQHQTQLA</sequence>
<dbReference type="OrthoDB" id="5567237at2"/>
<dbReference type="NCBIfam" id="NF008723">
    <property type="entry name" value="PRK11718.1"/>
    <property type="match status" value="1"/>
</dbReference>
<evidence type="ECO:0000256" key="1">
    <source>
        <dbReference type="ARBA" id="ARBA00023015"/>
    </source>
</evidence>
<protein>
    <submittedName>
        <fullName evidence="4">Rsd/AlgQ-like regulator of RpoD</fullName>
    </submittedName>
</protein>
<reference evidence="4 5" key="1">
    <citation type="submission" date="2018-11" db="EMBL/GenBank/DDBJ databases">
        <title>Genomic Encyclopedia of Type Strains, Phase IV (KMG-IV): sequencing the most valuable type-strain genomes for metagenomic binning, comparative biology and taxonomic classification.</title>
        <authorList>
            <person name="Goeker M."/>
        </authorList>
    </citation>
    <scope>NUCLEOTIDE SEQUENCE [LARGE SCALE GENOMIC DNA]</scope>
    <source>
        <strain evidence="4 5">DSM 21945</strain>
    </source>
</reference>
<dbReference type="Gene3D" id="1.20.120.1370">
    <property type="entry name" value="Regulator of RNA polymerase sigma(70) subunit, domain 4"/>
    <property type="match status" value="1"/>
</dbReference>
<dbReference type="Proteomes" id="UP000268033">
    <property type="component" value="Unassembled WGS sequence"/>
</dbReference>
<dbReference type="InterPro" id="IPR007448">
    <property type="entry name" value="Sigma70_reg_Rsd_AlgQ"/>
</dbReference>
<keyword evidence="5" id="KW-1185">Reference proteome</keyword>
<dbReference type="RefSeq" id="WP_050659301.1">
    <property type="nucleotide sequence ID" value="NZ_JBLXAC010000016.1"/>
</dbReference>
<dbReference type="InterPro" id="IPR038309">
    <property type="entry name" value="Rsd/AlgQ_sf"/>
</dbReference>
<dbReference type="STRING" id="584787.GCA_001247655_03845"/>
<evidence type="ECO:0000313" key="5">
    <source>
        <dbReference type="Proteomes" id="UP000268033"/>
    </source>
</evidence>
<accession>A0A3N1NWX9</accession>
<evidence type="ECO:0000256" key="2">
    <source>
        <dbReference type="ARBA" id="ARBA00023163"/>
    </source>
</evidence>